<evidence type="ECO:0000313" key="3">
    <source>
        <dbReference type="Proteomes" id="UP001165366"/>
    </source>
</evidence>
<reference evidence="2" key="2">
    <citation type="submission" date="2024-05" db="EMBL/GenBank/DDBJ databases">
        <title>Rhodohalobacter halophilus gen. nov., sp. nov., a moderately halophilic member of the family Balneolaceae.</title>
        <authorList>
            <person name="Xia J."/>
        </authorList>
    </citation>
    <scope>NUCLEOTIDE SEQUENCE</scope>
    <source>
        <strain evidence="2">WB101</strain>
    </source>
</reference>
<dbReference type="Proteomes" id="UP001165366">
    <property type="component" value="Unassembled WGS sequence"/>
</dbReference>
<dbReference type="InterPro" id="IPR001763">
    <property type="entry name" value="Rhodanese-like_dom"/>
</dbReference>
<dbReference type="SUPFAM" id="SSF52821">
    <property type="entry name" value="Rhodanese/Cell cycle control phosphatase"/>
    <property type="match status" value="1"/>
</dbReference>
<dbReference type="Pfam" id="PF00581">
    <property type="entry name" value="Rhodanese"/>
    <property type="match status" value="1"/>
</dbReference>
<dbReference type="SMART" id="SM00450">
    <property type="entry name" value="RHOD"/>
    <property type="match status" value="1"/>
</dbReference>
<reference evidence="2" key="1">
    <citation type="submission" date="2022-01" db="EMBL/GenBank/DDBJ databases">
        <authorList>
            <person name="Wang Y."/>
        </authorList>
    </citation>
    <scope>NUCLEOTIDE SEQUENCE</scope>
    <source>
        <strain evidence="2">WB101</strain>
    </source>
</reference>
<dbReference type="InterPro" id="IPR036873">
    <property type="entry name" value="Rhodanese-like_dom_sf"/>
</dbReference>
<dbReference type="EMBL" id="JAKLWS010000018">
    <property type="protein sequence ID" value="MCG2589604.1"/>
    <property type="molecule type" value="Genomic_DNA"/>
</dbReference>
<dbReference type="InterPro" id="IPR050229">
    <property type="entry name" value="GlpE_sulfurtransferase"/>
</dbReference>
<keyword evidence="3" id="KW-1185">Reference proteome</keyword>
<dbReference type="RefSeq" id="WP_237854964.1">
    <property type="nucleotide sequence ID" value="NZ_JAKLWS010000018.1"/>
</dbReference>
<evidence type="ECO:0000259" key="1">
    <source>
        <dbReference type="PROSITE" id="PS50206"/>
    </source>
</evidence>
<organism evidence="2 3">
    <name type="scientific">Rhodohalobacter sulfatireducens</name>
    <dbReference type="NCBI Taxonomy" id="2911366"/>
    <lineage>
        <taxon>Bacteria</taxon>
        <taxon>Pseudomonadati</taxon>
        <taxon>Balneolota</taxon>
        <taxon>Balneolia</taxon>
        <taxon>Balneolales</taxon>
        <taxon>Balneolaceae</taxon>
        <taxon>Rhodohalobacter</taxon>
    </lineage>
</organism>
<protein>
    <submittedName>
        <fullName evidence="2">Rhodanese-like domain-containing protein</fullName>
    </submittedName>
</protein>
<dbReference type="PANTHER" id="PTHR43031:SF1">
    <property type="entry name" value="PYRIDINE NUCLEOTIDE-DISULPHIDE OXIDOREDUCTASE"/>
    <property type="match status" value="1"/>
</dbReference>
<feature type="domain" description="Rhodanese" evidence="1">
    <location>
        <begin position="35"/>
        <end position="125"/>
    </location>
</feature>
<evidence type="ECO:0000313" key="2">
    <source>
        <dbReference type="EMBL" id="MCG2589604.1"/>
    </source>
</evidence>
<gene>
    <name evidence="2" type="ORF">L6773_13575</name>
</gene>
<sequence>MLLNKIKQFFNRITQEVNMSQDIDISPEEFKNKMEEDRGVIIDVRSHGEYKEGHLKETDLQHDYNSGEFQQQLGSLDKEKSYYLYCRTGNRSGRAARIMKMQGFEKAYNIGGFKNLAHAGFETERG</sequence>
<proteinExistence type="predicted"/>
<dbReference type="PANTHER" id="PTHR43031">
    <property type="entry name" value="FAD-DEPENDENT OXIDOREDUCTASE"/>
    <property type="match status" value="1"/>
</dbReference>
<dbReference type="CDD" id="cd00158">
    <property type="entry name" value="RHOD"/>
    <property type="match status" value="1"/>
</dbReference>
<accession>A0ABS9KFH0</accession>
<dbReference type="Gene3D" id="3.40.250.10">
    <property type="entry name" value="Rhodanese-like domain"/>
    <property type="match status" value="1"/>
</dbReference>
<comment type="caution">
    <text evidence="2">The sequence shown here is derived from an EMBL/GenBank/DDBJ whole genome shotgun (WGS) entry which is preliminary data.</text>
</comment>
<name>A0ABS9KFH0_9BACT</name>
<dbReference type="PROSITE" id="PS50206">
    <property type="entry name" value="RHODANESE_3"/>
    <property type="match status" value="1"/>
</dbReference>